<dbReference type="EMBL" id="JAEAOA010000695">
    <property type="protein sequence ID" value="KAK3583290.1"/>
    <property type="molecule type" value="Genomic_DNA"/>
</dbReference>
<protein>
    <submittedName>
        <fullName evidence="2">Uncharacterized protein</fullName>
    </submittedName>
</protein>
<dbReference type="AlphaFoldDB" id="A0AAE0VNJ9"/>
<dbReference type="InterPro" id="IPR039015">
    <property type="entry name" value="ENDOD1"/>
</dbReference>
<comment type="caution">
    <text evidence="2">The sequence shown here is derived from an EMBL/GenBank/DDBJ whole genome shotgun (WGS) entry which is preliminary data.</text>
</comment>
<feature type="region of interest" description="Disordered" evidence="1">
    <location>
        <begin position="113"/>
        <end position="134"/>
    </location>
</feature>
<reference evidence="2" key="1">
    <citation type="journal article" date="2021" name="Genome Biol. Evol.">
        <title>A High-Quality Reference Genome for a Parasitic Bivalve with Doubly Uniparental Inheritance (Bivalvia: Unionida).</title>
        <authorList>
            <person name="Smith C.H."/>
        </authorList>
    </citation>
    <scope>NUCLEOTIDE SEQUENCE</scope>
    <source>
        <strain evidence="2">CHS0354</strain>
    </source>
</reference>
<proteinExistence type="predicted"/>
<dbReference type="InterPro" id="IPR044925">
    <property type="entry name" value="His-Me_finger_sf"/>
</dbReference>
<dbReference type="SUPFAM" id="SSF54060">
    <property type="entry name" value="His-Me finger endonucleases"/>
    <property type="match status" value="1"/>
</dbReference>
<dbReference type="Gene3D" id="3.40.570.10">
    <property type="entry name" value="Extracellular Endonuclease, subunit A"/>
    <property type="match status" value="1"/>
</dbReference>
<sequence length="692" mass="79039">MVTWWMQTNTFISMLSEIYLHSMYVPSFKIQDRTHSIHKDIHLDNRGQETGDIIDLDALGQHPSNDSLIIDEGDSDVIENDDDYVKVALDTKDAIFPLYAKLREHDTLREGNVSTVSEDEDDGNFFSGSGSGDNEIEAEEITFNTTMTHNSTESDNIQNDDAVFSDLLTEDTNSNQSSDPNFVKDKSKPLPICEELHHTEWSLWSPWIQAGDADIRYRQCPVRHAYNSHQPMCNGSYFEIRKCSPTKKRECLDTMILPTEEYDISCKGIDIDDLEHSDEIRNPYDHIDDCRFSLYDMTTNIAVKDDYSSMDLKMDDDTRSWCDLREKYVLLYTPKTVCRRNLETLCKTSTKCSYDKKRKNLKFKGDMLKSCWERFVLRSQLPEGFQDDGSQFMICQRFDKSSRLGQIFDNKRGYFATLYDTARRIPVFSMTTVRHLSNEKWPHVPYMIEKSLIEKYRGPLTWLFSSRGKGMVTQLHLDGNSACPSKPGDDDLCKHGENQALESDYEYSGYRIAQLLSPDLVESGIGNKIATYTLTNTAPMHPTLIPYWKRISAAVRHFALTNCKIPLLEKDTNDTEKDANLSKVRKSQFPEMYLLSGVVPSIQPDETLGNDVNIPAAFWIGACCIHGAEVSSFGAYLVNQNDGDATVISIQNLQAKLSRSYKYKNVTNINLFPAFDGICSSHENDVSYKIFI</sequence>
<organism evidence="2 3">
    <name type="scientific">Potamilus streckersoni</name>
    <dbReference type="NCBI Taxonomy" id="2493646"/>
    <lineage>
        <taxon>Eukaryota</taxon>
        <taxon>Metazoa</taxon>
        <taxon>Spiralia</taxon>
        <taxon>Lophotrochozoa</taxon>
        <taxon>Mollusca</taxon>
        <taxon>Bivalvia</taxon>
        <taxon>Autobranchia</taxon>
        <taxon>Heteroconchia</taxon>
        <taxon>Palaeoheterodonta</taxon>
        <taxon>Unionida</taxon>
        <taxon>Unionoidea</taxon>
        <taxon>Unionidae</taxon>
        <taxon>Ambleminae</taxon>
        <taxon>Lampsilini</taxon>
        <taxon>Potamilus</taxon>
    </lineage>
</organism>
<evidence type="ECO:0000313" key="2">
    <source>
        <dbReference type="EMBL" id="KAK3583290.1"/>
    </source>
</evidence>
<dbReference type="PANTHER" id="PTHR21472">
    <property type="entry name" value="ENDONUCLEASE DOMAIN-CONTAINING 1 PROTEIN ENDOD1"/>
    <property type="match status" value="1"/>
</dbReference>
<accession>A0AAE0VNJ9</accession>
<gene>
    <name evidence="2" type="ORF">CHS0354_011179</name>
</gene>
<name>A0AAE0VNJ9_9BIVA</name>
<dbReference type="InterPro" id="IPR044929">
    <property type="entry name" value="DNA/RNA_non-sp_Endonuclease_sf"/>
</dbReference>
<dbReference type="Proteomes" id="UP001195483">
    <property type="component" value="Unassembled WGS sequence"/>
</dbReference>
<evidence type="ECO:0000256" key="1">
    <source>
        <dbReference type="SAM" id="MobiDB-lite"/>
    </source>
</evidence>
<evidence type="ECO:0000313" key="3">
    <source>
        <dbReference type="Proteomes" id="UP001195483"/>
    </source>
</evidence>
<reference evidence="2" key="2">
    <citation type="journal article" date="2021" name="Genome Biol. Evol.">
        <title>Developing a high-quality reference genome for a parasitic bivalve with doubly uniparental inheritance (Bivalvia: Unionida).</title>
        <authorList>
            <person name="Smith C.H."/>
        </authorList>
    </citation>
    <scope>NUCLEOTIDE SEQUENCE</scope>
    <source>
        <strain evidence="2">CHS0354</strain>
        <tissue evidence="2">Mantle</tissue>
    </source>
</reference>
<dbReference type="PANTHER" id="PTHR21472:SF7">
    <property type="entry name" value="ENDONUCLEASE G, MITOCHONDRIAL-LIKE ISOFORM X2"/>
    <property type="match status" value="1"/>
</dbReference>
<keyword evidence="3" id="KW-1185">Reference proteome</keyword>
<reference evidence="2" key="3">
    <citation type="submission" date="2023-05" db="EMBL/GenBank/DDBJ databases">
        <authorList>
            <person name="Smith C.H."/>
        </authorList>
    </citation>
    <scope>NUCLEOTIDE SEQUENCE</scope>
    <source>
        <strain evidence="2">CHS0354</strain>
        <tissue evidence="2">Mantle</tissue>
    </source>
</reference>